<evidence type="ECO:0000259" key="9">
    <source>
        <dbReference type="Pfam" id="PF09302"/>
    </source>
</evidence>
<feature type="compositionally biased region" description="Acidic residues" evidence="8">
    <location>
        <begin position="332"/>
        <end position="343"/>
    </location>
</feature>
<feature type="domain" description="XLF-like N-terminal" evidence="9">
    <location>
        <begin position="4"/>
        <end position="123"/>
    </location>
</feature>
<dbReference type="AlphaFoldDB" id="A0A6A6E7K2"/>
<evidence type="ECO:0000256" key="7">
    <source>
        <dbReference type="ARBA" id="ARBA00044529"/>
    </source>
</evidence>
<dbReference type="Pfam" id="PF09302">
    <property type="entry name" value="XLF"/>
    <property type="match status" value="1"/>
</dbReference>
<comment type="similarity">
    <text evidence="6">Belongs to the XRCC4-XLF family. XLF subfamily.</text>
</comment>
<dbReference type="Pfam" id="PF21928">
    <property type="entry name" value="XLF_CC"/>
    <property type="match status" value="1"/>
</dbReference>
<dbReference type="InterPro" id="IPR015381">
    <property type="entry name" value="XLF-like_N"/>
</dbReference>
<dbReference type="PANTHER" id="PTHR32235">
    <property type="entry name" value="NON-HOMOLOGOUS END-JOINING FACTOR 1"/>
    <property type="match status" value="1"/>
</dbReference>
<evidence type="ECO:0000313" key="12">
    <source>
        <dbReference type="Proteomes" id="UP000800200"/>
    </source>
</evidence>
<name>A0A6A6E7K2_9PEZI</name>
<keyword evidence="3" id="KW-0238">DNA-binding</keyword>
<dbReference type="PANTHER" id="PTHR32235:SF1">
    <property type="entry name" value="NON-HOMOLOGOUS END-JOINING FACTOR 1"/>
    <property type="match status" value="1"/>
</dbReference>
<dbReference type="GO" id="GO:0006303">
    <property type="term" value="P:double-strand break repair via nonhomologous end joining"/>
    <property type="evidence" value="ECO:0007669"/>
    <property type="project" value="TreeGrafter"/>
</dbReference>
<comment type="subcellular location">
    <subcellularLocation>
        <location evidence="1">Nucleus</location>
    </subcellularLocation>
</comment>
<feature type="compositionally biased region" description="Basic residues" evidence="8">
    <location>
        <begin position="542"/>
        <end position="551"/>
    </location>
</feature>
<dbReference type="Proteomes" id="UP000800200">
    <property type="component" value="Unassembled WGS sequence"/>
</dbReference>
<dbReference type="CDD" id="cd22285">
    <property type="entry name" value="HD_XLF_N"/>
    <property type="match status" value="1"/>
</dbReference>
<dbReference type="OrthoDB" id="2155935at2759"/>
<feature type="compositionally biased region" description="Basic and acidic residues" evidence="8">
    <location>
        <begin position="513"/>
        <end position="540"/>
    </location>
</feature>
<evidence type="ECO:0000256" key="1">
    <source>
        <dbReference type="ARBA" id="ARBA00004123"/>
    </source>
</evidence>
<dbReference type="InterPro" id="IPR052287">
    <property type="entry name" value="NHEJ_factor"/>
</dbReference>
<dbReference type="EMBL" id="ML994629">
    <property type="protein sequence ID" value="KAF2186458.1"/>
    <property type="molecule type" value="Genomic_DNA"/>
</dbReference>
<evidence type="ECO:0000256" key="6">
    <source>
        <dbReference type="ARBA" id="ARBA00025747"/>
    </source>
</evidence>
<evidence type="ECO:0000256" key="5">
    <source>
        <dbReference type="ARBA" id="ARBA00023242"/>
    </source>
</evidence>
<feature type="region of interest" description="Disordered" evidence="8">
    <location>
        <begin position="239"/>
        <end position="551"/>
    </location>
</feature>
<keyword evidence="5" id="KW-0539">Nucleus</keyword>
<dbReference type="GO" id="GO:0045027">
    <property type="term" value="F:DNA end binding"/>
    <property type="evidence" value="ECO:0007669"/>
    <property type="project" value="TreeGrafter"/>
</dbReference>
<feature type="domain" description="XLF-like coiled-coil region" evidence="10">
    <location>
        <begin position="126"/>
        <end position="176"/>
    </location>
</feature>
<accession>A0A6A6E7K2</accession>
<feature type="compositionally biased region" description="Basic and acidic residues" evidence="8">
    <location>
        <begin position="361"/>
        <end position="371"/>
    </location>
</feature>
<evidence type="ECO:0000256" key="3">
    <source>
        <dbReference type="ARBA" id="ARBA00023125"/>
    </source>
</evidence>
<keyword evidence="4" id="KW-0234">DNA repair</keyword>
<evidence type="ECO:0000313" key="11">
    <source>
        <dbReference type="EMBL" id="KAF2186458.1"/>
    </source>
</evidence>
<dbReference type="GO" id="GO:0032807">
    <property type="term" value="C:DNA ligase IV complex"/>
    <property type="evidence" value="ECO:0007669"/>
    <property type="project" value="TreeGrafter"/>
</dbReference>
<dbReference type="InterPro" id="IPR038051">
    <property type="entry name" value="XRCC4-like_N_sf"/>
</dbReference>
<evidence type="ECO:0000256" key="2">
    <source>
        <dbReference type="ARBA" id="ARBA00022763"/>
    </source>
</evidence>
<organism evidence="11 12">
    <name type="scientific">Zopfia rhizophila CBS 207.26</name>
    <dbReference type="NCBI Taxonomy" id="1314779"/>
    <lineage>
        <taxon>Eukaryota</taxon>
        <taxon>Fungi</taxon>
        <taxon>Dikarya</taxon>
        <taxon>Ascomycota</taxon>
        <taxon>Pezizomycotina</taxon>
        <taxon>Dothideomycetes</taxon>
        <taxon>Dothideomycetes incertae sedis</taxon>
        <taxon>Zopfiaceae</taxon>
        <taxon>Zopfia</taxon>
    </lineage>
</organism>
<reference evidence="11" key="1">
    <citation type="journal article" date="2020" name="Stud. Mycol.">
        <title>101 Dothideomycetes genomes: a test case for predicting lifestyles and emergence of pathogens.</title>
        <authorList>
            <person name="Haridas S."/>
            <person name="Albert R."/>
            <person name="Binder M."/>
            <person name="Bloem J."/>
            <person name="Labutti K."/>
            <person name="Salamov A."/>
            <person name="Andreopoulos B."/>
            <person name="Baker S."/>
            <person name="Barry K."/>
            <person name="Bills G."/>
            <person name="Bluhm B."/>
            <person name="Cannon C."/>
            <person name="Castanera R."/>
            <person name="Culley D."/>
            <person name="Daum C."/>
            <person name="Ezra D."/>
            <person name="Gonzalez J."/>
            <person name="Henrissat B."/>
            <person name="Kuo A."/>
            <person name="Liang C."/>
            <person name="Lipzen A."/>
            <person name="Lutzoni F."/>
            <person name="Magnuson J."/>
            <person name="Mondo S."/>
            <person name="Nolan M."/>
            <person name="Ohm R."/>
            <person name="Pangilinan J."/>
            <person name="Park H.-J."/>
            <person name="Ramirez L."/>
            <person name="Alfaro M."/>
            <person name="Sun H."/>
            <person name="Tritt A."/>
            <person name="Yoshinaga Y."/>
            <person name="Zwiers L.-H."/>
            <person name="Turgeon B."/>
            <person name="Goodwin S."/>
            <person name="Spatafora J."/>
            <person name="Crous P."/>
            <person name="Grigoriev I."/>
        </authorList>
    </citation>
    <scope>NUCLEOTIDE SEQUENCE</scope>
    <source>
        <strain evidence="11">CBS 207.26</strain>
    </source>
</reference>
<evidence type="ECO:0000256" key="8">
    <source>
        <dbReference type="SAM" id="MobiDB-lite"/>
    </source>
</evidence>
<feature type="compositionally biased region" description="Acidic residues" evidence="8">
    <location>
        <begin position="290"/>
        <end position="299"/>
    </location>
</feature>
<gene>
    <name evidence="11" type="ORF">K469DRAFT_138650</name>
</gene>
<proteinExistence type="inferred from homology"/>
<protein>
    <recommendedName>
        <fullName evidence="7">Non-homologous end-joining factor 1</fullName>
    </recommendedName>
</protein>
<evidence type="ECO:0000259" key="10">
    <source>
        <dbReference type="Pfam" id="PF21928"/>
    </source>
</evidence>
<keyword evidence="12" id="KW-1185">Reference proteome</keyword>
<feature type="compositionally biased region" description="Low complexity" evidence="8">
    <location>
        <begin position="432"/>
        <end position="445"/>
    </location>
</feature>
<keyword evidence="2" id="KW-0227">DNA damage</keyword>
<feature type="compositionally biased region" description="Basic and acidic residues" evidence="8">
    <location>
        <begin position="300"/>
        <end position="311"/>
    </location>
</feature>
<evidence type="ECO:0000256" key="4">
    <source>
        <dbReference type="ARBA" id="ARBA00023204"/>
    </source>
</evidence>
<dbReference type="Gene3D" id="2.170.210.10">
    <property type="entry name" value="DNA double-strand break repair and VJ recombination XRCC4, N-terminal"/>
    <property type="match status" value="1"/>
</dbReference>
<dbReference type="InterPro" id="IPR053829">
    <property type="entry name" value="XLF-like_CC"/>
</dbReference>
<sequence>MSCWRLLELSDTQQHVPQLLIKSEVGKRNYTVFLTDLSNIWSEKLDIAEIVERASEEESPIEVSKQDTTQLSILLENIRKSLVSADDTVCRITRDAADGITLHATIALPDPLGSLGWKFHLQKRTSVTLKNELILPLLVSSHIQHERINSLVTSISEKDRAIARLLDQFESSNLDLASAFPSISGSNSGRRVIRRDQAAKLVPGLEPFHEVKWRDATSQFKLKKTSTLGLFQEALSQSVPNVPPQMRQEDEEEPWWTAVSSQLDSPQVPWKTKLKSKPTSSSVEAKTDPLDEETDDEFETHEHFKQRESPHRQAARTLEKPLASPRTKRVDTEEDEATEDTDLDAPPKSQGQPRTFSRKAQVKDAPPKQESSHSFLQNASVAQKPKGFRIGGAKTKISVEKSPPSPLKDGDLPAESVTTVEDVHRDSIPSNTKTGTATTTTASMKTVRKPFKIGGKQKESAECNVAAKGTVSPSRAPRSRDVSIPDKVQSAEPVTREASDNAMPGDDAGNAAGEKHEETPEEKAERKRRELKRKNEELSKKQAQKKQKRRF</sequence>
<feature type="compositionally biased region" description="Polar residues" evidence="8">
    <location>
        <begin position="372"/>
        <end position="381"/>
    </location>
</feature>